<evidence type="ECO:0000313" key="2">
    <source>
        <dbReference type="Proteomes" id="UP000288972"/>
    </source>
</evidence>
<gene>
    <name evidence="1" type="ORF">XH91_11350</name>
</gene>
<dbReference type="EMBL" id="CP030053">
    <property type="protein sequence ID" value="QAU45894.1"/>
    <property type="molecule type" value="Genomic_DNA"/>
</dbReference>
<evidence type="ECO:0000313" key="1">
    <source>
        <dbReference type="EMBL" id="QAU45894.1"/>
    </source>
</evidence>
<dbReference type="Proteomes" id="UP000288972">
    <property type="component" value="Chromosome"/>
</dbReference>
<sequence>MTLAPTNGQLPPATTTIIYRPEGGIEGYREVFDGITDVVVSSFAWPTLKEVSIAAAAPACYLLVDQSCVYFGETADIRRRLNEHARDPGKNFAREAYIIGGTGRSSELWSDSSTAEFLQFRLTDLAEQGSLVDVIKGVNPRIPDLSKDRRAMLEGVVRHSLRLLFDAGCRVFCSNNGSQRRVTADAELLGSDPAGPMRIGVTATPLPGTELELIYGDLWARGFPNEGRFVVMAGSEVRYSVNESAWGWIRDDRAQLRAEGVLVPIAGLEDRERLVVAVEFGSASSAAKLVCGSRDGGKWMPLRFSPPTPTV</sequence>
<name>A0AAE6C7N4_9BRAD</name>
<proteinExistence type="predicted"/>
<dbReference type="KEGG" id="bgz:XH91_11350"/>
<dbReference type="RefSeq" id="WP_128950675.1">
    <property type="nucleotide sequence ID" value="NZ_CP030053.1"/>
</dbReference>
<protein>
    <recommendedName>
        <fullName evidence="3">GIY-YIG nuclease family protein</fullName>
    </recommendedName>
</protein>
<organism evidence="1 2">
    <name type="scientific">Bradyrhizobium guangzhouense</name>
    <dbReference type="NCBI Taxonomy" id="1325095"/>
    <lineage>
        <taxon>Bacteria</taxon>
        <taxon>Pseudomonadati</taxon>
        <taxon>Pseudomonadota</taxon>
        <taxon>Alphaproteobacteria</taxon>
        <taxon>Hyphomicrobiales</taxon>
        <taxon>Nitrobacteraceae</taxon>
        <taxon>Bradyrhizobium</taxon>
    </lineage>
</organism>
<dbReference type="AlphaFoldDB" id="A0AAE6C7N4"/>
<accession>A0AAE6C7N4</accession>
<evidence type="ECO:0008006" key="3">
    <source>
        <dbReference type="Google" id="ProtNLM"/>
    </source>
</evidence>
<reference evidence="1 2" key="1">
    <citation type="submission" date="2018-06" db="EMBL/GenBank/DDBJ databases">
        <title>Comparative genomics of rhizobia nodulating Arachis hypogaea in China.</title>
        <authorList>
            <person name="Li Y."/>
        </authorList>
    </citation>
    <scope>NUCLEOTIDE SEQUENCE [LARGE SCALE GENOMIC DNA]</scope>
    <source>
        <strain evidence="1 2">CCBAU 51670</strain>
    </source>
</reference>